<organism evidence="1 2">
    <name type="scientific">Pelosinus fermentans B4</name>
    <dbReference type="NCBI Taxonomy" id="1149862"/>
    <lineage>
        <taxon>Bacteria</taxon>
        <taxon>Bacillati</taxon>
        <taxon>Bacillota</taxon>
        <taxon>Negativicutes</taxon>
        <taxon>Selenomonadales</taxon>
        <taxon>Sporomusaceae</taxon>
        <taxon>Pelosinus</taxon>
    </lineage>
</organism>
<evidence type="ECO:0000313" key="2">
    <source>
        <dbReference type="Proteomes" id="UP000004324"/>
    </source>
</evidence>
<accession>I8RNN6</accession>
<sequence length="87" mass="9601">MQEKPLKLAGNNVVPLTSKTTVDRLKELLELAENGEIKGMLVAGFRSNGEVITGWSNINFAETATLIGHLNVDLMKRFIDANYITPE</sequence>
<dbReference type="AlphaFoldDB" id="I8RNN6"/>
<dbReference type="RefSeq" id="WP_007930522.1">
    <property type="nucleotide sequence ID" value="NZ_AKVJ01000004.1"/>
</dbReference>
<proteinExistence type="predicted"/>
<dbReference type="EMBL" id="AKVJ01000004">
    <property type="protein sequence ID" value="EIW20720.1"/>
    <property type="molecule type" value="Genomic_DNA"/>
</dbReference>
<reference evidence="1 2" key="1">
    <citation type="journal article" date="2012" name="J. Bacteriol.">
        <title>Draft Genome Sequences for Two Metal-Reducing Pelosinus fermentans Strains Isolated from a Cr(VI)-Contaminated Site and for Type Strain R7.</title>
        <authorList>
            <person name="Brown S.D."/>
            <person name="Podar M."/>
            <person name="Klingeman D.M."/>
            <person name="Johnson C.M."/>
            <person name="Yang Z.K."/>
            <person name="Utturkar S.M."/>
            <person name="Land M.L."/>
            <person name="Mosher J.J."/>
            <person name="Hurt R.A.Jr."/>
            <person name="Phelps T.J."/>
            <person name="Palumbo A.V."/>
            <person name="Arkin A.P."/>
            <person name="Hazen T.C."/>
            <person name="Elias D.A."/>
        </authorList>
    </citation>
    <scope>NUCLEOTIDE SEQUENCE [LARGE SCALE GENOMIC DNA]</scope>
    <source>
        <strain evidence="1 2">B4</strain>
    </source>
</reference>
<keyword evidence="2" id="KW-1185">Reference proteome</keyword>
<evidence type="ECO:0000313" key="1">
    <source>
        <dbReference type="EMBL" id="EIW20720.1"/>
    </source>
</evidence>
<dbReference type="PATRIC" id="fig|1149862.3.peg.207"/>
<comment type="caution">
    <text evidence="1">The sequence shown here is derived from an EMBL/GenBank/DDBJ whole genome shotgun (WGS) entry which is preliminary data.</text>
</comment>
<dbReference type="Proteomes" id="UP000004324">
    <property type="component" value="Unassembled WGS sequence"/>
</dbReference>
<protein>
    <submittedName>
        <fullName evidence="1">Uncharacterized protein</fullName>
    </submittedName>
</protein>
<gene>
    <name evidence="1" type="ORF">FB4_1932</name>
</gene>
<name>I8RNN6_9FIRM</name>